<dbReference type="Proteomes" id="UP001628156">
    <property type="component" value="Unassembled WGS sequence"/>
</dbReference>
<protein>
    <recommendedName>
        <fullName evidence="3">Leucine rich repeat protein, BspA family protein</fullName>
    </recommendedName>
</protein>
<reference evidence="1 2" key="1">
    <citation type="journal article" date="2019" name="PLoS Negl. Trop. Dis.">
        <title>Whole genome sequencing of Entamoeba nuttalli reveals mammalian host-related molecular signatures and a novel octapeptide-repeat surface protein.</title>
        <authorList>
            <person name="Tanaka M."/>
            <person name="Makiuchi T."/>
            <person name="Komiyama T."/>
            <person name="Shiina T."/>
            <person name="Osaki K."/>
            <person name="Tachibana H."/>
        </authorList>
    </citation>
    <scope>NUCLEOTIDE SEQUENCE [LARGE SCALE GENOMIC DNA]</scope>
    <source>
        <strain evidence="1 2">P19-061405</strain>
    </source>
</reference>
<evidence type="ECO:0000313" key="2">
    <source>
        <dbReference type="Proteomes" id="UP001628156"/>
    </source>
</evidence>
<evidence type="ECO:0008006" key="3">
    <source>
        <dbReference type="Google" id="ProtNLM"/>
    </source>
</evidence>
<comment type="caution">
    <text evidence="1">The sequence shown here is derived from an EMBL/GenBank/DDBJ whole genome shotgun (WGS) entry which is preliminary data.</text>
</comment>
<proteinExistence type="predicted"/>
<organism evidence="1 2">
    <name type="scientific">Entamoeba nuttalli</name>
    <dbReference type="NCBI Taxonomy" id="412467"/>
    <lineage>
        <taxon>Eukaryota</taxon>
        <taxon>Amoebozoa</taxon>
        <taxon>Evosea</taxon>
        <taxon>Archamoebae</taxon>
        <taxon>Mastigamoebida</taxon>
        <taxon>Entamoebidae</taxon>
        <taxon>Entamoeba</taxon>
    </lineage>
</organism>
<keyword evidence="2" id="KW-1185">Reference proteome</keyword>
<name>A0ABQ0DPB1_9EUKA</name>
<sequence>MKLFPHLETVCFTEQTIQFLPLIPSQVKMIRLPKECYCTISNDGIIHNKRLTDGFEITEKGFNNDTILHTKKIEMDFSSFTFIKSIKSTTSSVCFNQPTTLTHLDSKYFYEISSLKELHLQ</sequence>
<accession>A0ABQ0DPB1</accession>
<gene>
    <name evidence="1" type="ORF">ENUP19_0215G0003</name>
</gene>
<dbReference type="EMBL" id="BAAFRS010000215">
    <property type="protein sequence ID" value="GAB1224680.1"/>
    <property type="molecule type" value="Genomic_DNA"/>
</dbReference>
<evidence type="ECO:0000313" key="1">
    <source>
        <dbReference type="EMBL" id="GAB1224680.1"/>
    </source>
</evidence>